<comment type="cofactor">
    <cofactor evidence="1">
        <name>Zn(2+)</name>
        <dbReference type="ChEBI" id="CHEBI:29105"/>
    </cofactor>
</comment>
<dbReference type="Pfam" id="PF17820">
    <property type="entry name" value="PDZ_6"/>
    <property type="match status" value="1"/>
</dbReference>
<dbReference type="InterPro" id="IPR036034">
    <property type="entry name" value="PDZ_sf"/>
</dbReference>
<dbReference type="AlphaFoldDB" id="A0A0F9V232"/>
<evidence type="ECO:0000256" key="5">
    <source>
        <dbReference type="ARBA" id="ARBA00022801"/>
    </source>
</evidence>
<dbReference type="PROSITE" id="PS50106">
    <property type="entry name" value="PDZ"/>
    <property type="match status" value="1"/>
</dbReference>
<evidence type="ECO:0000256" key="8">
    <source>
        <dbReference type="ARBA" id="ARBA00023049"/>
    </source>
</evidence>
<keyword evidence="5" id="KW-0378">Hydrolase</keyword>
<keyword evidence="4 10" id="KW-0812">Transmembrane</keyword>
<comment type="caution">
    <text evidence="12">The sequence shown here is derived from an EMBL/GenBank/DDBJ whole genome shotgun (WGS) entry which is preliminary data.</text>
</comment>
<keyword evidence="3" id="KW-0645">Protease</keyword>
<dbReference type="GO" id="GO:0016020">
    <property type="term" value="C:membrane"/>
    <property type="evidence" value="ECO:0007669"/>
    <property type="project" value="UniProtKB-SubCell"/>
</dbReference>
<dbReference type="SMART" id="SM00228">
    <property type="entry name" value="PDZ"/>
    <property type="match status" value="2"/>
</dbReference>
<dbReference type="NCBIfam" id="NF008046">
    <property type="entry name" value="PRK10779.1"/>
    <property type="match status" value="1"/>
</dbReference>
<dbReference type="InterPro" id="IPR004387">
    <property type="entry name" value="Pept_M50_Zn"/>
</dbReference>
<evidence type="ECO:0000256" key="10">
    <source>
        <dbReference type="SAM" id="Phobius"/>
    </source>
</evidence>
<name>A0A0F9V232_9ZZZZ</name>
<dbReference type="InterPro" id="IPR001478">
    <property type="entry name" value="PDZ"/>
</dbReference>
<evidence type="ECO:0000256" key="2">
    <source>
        <dbReference type="ARBA" id="ARBA00004141"/>
    </source>
</evidence>
<feature type="transmembrane region" description="Helical" evidence="10">
    <location>
        <begin position="108"/>
        <end position="131"/>
    </location>
</feature>
<accession>A0A0F9V232</accession>
<dbReference type="CDD" id="cd23081">
    <property type="entry name" value="cpPDZ_EcRseP-like"/>
    <property type="match status" value="1"/>
</dbReference>
<evidence type="ECO:0000256" key="1">
    <source>
        <dbReference type="ARBA" id="ARBA00001947"/>
    </source>
</evidence>
<dbReference type="CDD" id="cd06163">
    <property type="entry name" value="S2P-M50_PDZ_RseP-like"/>
    <property type="match status" value="2"/>
</dbReference>
<dbReference type="EMBL" id="LAZR01000054">
    <property type="protein sequence ID" value="KKN98054.1"/>
    <property type="molecule type" value="Genomic_DNA"/>
</dbReference>
<evidence type="ECO:0000256" key="7">
    <source>
        <dbReference type="ARBA" id="ARBA00022989"/>
    </source>
</evidence>
<gene>
    <name evidence="12" type="ORF">LCGC14_0152540</name>
</gene>
<feature type="domain" description="PDZ" evidence="11">
    <location>
        <begin position="226"/>
        <end position="281"/>
    </location>
</feature>
<proteinExistence type="predicted"/>
<evidence type="ECO:0000256" key="9">
    <source>
        <dbReference type="ARBA" id="ARBA00023136"/>
    </source>
</evidence>
<evidence type="ECO:0000313" key="12">
    <source>
        <dbReference type="EMBL" id="KKN98054.1"/>
    </source>
</evidence>
<protein>
    <recommendedName>
        <fullName evidence="11">PDZ domain-containing protein</fullName>
    </recommendedName>
</protein>
<evidence type="ECO:0000256" key="6">
    <source>
        <dbReference type="ARBA" id="ARBA00022833"/>
    </source>
</evidence>
<dbReference type="GO" id="GO:0004222">
    <property type="term" value="F:metalloendopeptidase activity"/>
    <property type="evidence" value="ECO:0007669"/>
    <property type="project" value="InterPro"/>
</dbReference>
<evidence type="ECO:0000256" key="3">
    <source>
        <dbReference type="ARBA" id="ARBA00022670"/>
    </source>
</evidence>
<dbReference type="Gene3D" id="2.30.42.10">
    <property type="match status" value="2"/>
</dbReference>
<sequence length="453" mass="48636">MELLFTLLATVVALGLLVTIHEYGHFWVARRCGVKVLRFSIGFGPALYTWHDRRGTEYAIAAIPLGGYVKMLDEREEPVSADELDQAFNRKSIGQRIAIVAAGPIANFLLAIAAFWLIAVLGVTTVVPVLGPIEADTAAARAGLHENLELLAIDGQSTPSWHDVNLQLIRRLGETGVLEVEARERPDGSAQTYSVQLDSWLKGAEEPDPLTALGMTSWQPQVAPRIGQVQPEGAAASAGLQPGDLIVAVNGEPVTDWVSEVVPAIQASPQKSLQLSIERDAQQLELTLTPAAKAQNDLVVGYIGAGVDAFEWPADMVREIHHNPLMAVPVALQKTWGMTALTLDSLKKMLTGLVSAKNLSGPITIAKVAGASAKSGLESFLSFIAYLSISLGVLNLLPVPVLDGGHLVYYIAEWVRGKPLSERIQTWGLQIGLSLIVGVMLFAIYNDISRLGS</sequence>
<dbReference type="NCBIfam" id="TIGR00054">
    <property type="entry name" value="RIP metalloprotease RseP"/>
    <property type="match status" value="1"/>
</dbReference>
<organism evidence="12">
    <name type="scientific">marine sediment metagenome</name>
    <dbReference type="NCBI Taxonomy" id="412755"/>
    <lineage>
        <taxon>unclassified sequences</taxon>
        <taxon>metagenomes</taxon>
        <taxon>ecological metagenomes</taxon>
    </lineage>
</organism>
<dbReference type="PANTHER" id="PTHR42837:SF2">
    <property type="entry name" value="MEMBRANE METALLOPROTEASE ARASP2, CHLOROPLASTIC-RELATED"/>
    <property type="match status" value="1"/>
</dbReference>
<dbReference type="InterPro" id="IPR008915">
    <property type="entry name" value="Peptidase_M50"/>
</dbReference>
<keyword evidence="7 10" id="KW-1133">Transmembrane helix</keyword>
<evidence type="ECO:0000256" key="4">
    <source>
        <dbReference type="ARBA" id="ARBA00022692"/>
    </source>
</evidence>
<feature type="transmembrane region" description="Helical" evidence="10">
    <location>
        <begin position="424"/>
        <end position="445"/>
    </location>
</feature>
<evidence type="ECO:0000259" key="11">
    <source>
        <dbReference type="PROSITE" id="PS50106"/>
    </source>
</evidence>
<keyword evidence="8" id="KW-0482">Metalloprotease</keyword>
<keyword evidence="6" id="KW-0862">Zinc</keyword>
<comment type="subcellular location">
    <subcellularLocation>
        <location evidence="2">Membrane</location>
        <topology evidence="2">Multi-pass membrane protein</topology>
    </subcellularLocation>
</comment>
<dbReference type="Pfam" id="PF02163">
    <property type="entry name" value="Peptidase_M50"/>
    <property type="match status" value="1"/>
</dbReference>
<dbReference type="PANTHER" id="PTHR42837">
    <property type="entry name" value="REGULATOR OF SIGMA-E PROTEASE RSEP"/>
    <property type="match status" value="1"/>
</dbReference>
<keyword evidence="9 10" id="KW-0472">Membrane</keyword>
<dbReference type="SUPFAM" id="SSF50156">
    <property type="entry name" value="PDZ domain-like"/>
    <property type="match status" value="2"/>
</dbReference>
<dbReference type="InterPro" id="IPR041489">
    <property type="entry name" value="PDZ_6"/>
</dbReference>
<reference evidence="12" key="1">
    <citation type="journal article" date="2015" name="Nature">
        <title>Complex archaea that bridge the gap between prokaryotes and eukaryotes.</title>
        <authorList>
            <person name="Spang A."/>
            <person name="Saw J.H."/>
            <person name="Jorgensen S.L."/>
            <person name="Zaremba-Niedzwiedzka K."/>
            <person name="Martijn J."/>
            <person name="Lind A.E."/>
            <person name="van Eijk R."/>
            <person name="Schleper C."/>
            <person name="Guy L."/>
            <person name="Ettema T.J."/>
        </authorList>
    </citation>
    <scope>NUCLEOTIDE SEQUENCE</scope>
</reference>
<dbReference type="GO" id="GO:0006508">
    <property type="term" value="P:proteolysis"/>
    <property type="evidence" value="ECO:0007669"/>
    <property type="project" value="UniProtKB-KW"/>
</dbReference>